<reference evidence="2 3" key="1">
    <citation type="submission" date="2019-02" db="EMBL/GenBank/DDBJ databases">
        <title>Paenibacillus sp. nov., isolated from surface-sterilized tissue of Thalictrum simplex L.</title>
        <authorList>
            <person name="Tuo L."/>
        </authorList>
    </citation>
    <scope>NUCLEOTIDE SEQUENCE [LARGE SCALE GENOMIC DNA]</scope>
    <source>
        <strain evidence="2 3">N2SHLJ1</strain>
    </source>
</reference>
<dbReference type="EMBL" id="SIRE01000027">
    <property type="protein sequence ID" value="TBL71195.1"/>
    <property type="molecule type" value="Genomic_DNA"/>
</dbReference>
<evidence type="ECO:0000313" key="3">
    <source>
        <dbReference type="Proteomes" id="UP000293142"/>
    </source>
</evidence>
<sequence>MDAAPIHFQFDQTPSAKLAVETLDELGYTAKLQESGGTSLLHLTLEKGDLTSALEIVQAFGGKWVEYSDSSSETAAYNTAYEIDDVAIPAHVVNEDWPAGYAETESATDDYGAVSTSSPYQEKDGRVDPSGEDYDHFLAGIRL</sequence>
<protein>
    <recommendedName>
        <fullName evidence="4">DNA/RNA helicase</fullName>
    </recommendedName>
</protein>
<keyword evidence="3" id="KW-1185">Reference proteome</keyword>
<accession>A0A4V2J3C5</accession>
<feature type="region of interest" description="Disordered" evidence="1">
    <location>
        <begin position="101"/>
        <end position="133"/>
    </location>
</feature>
<feature type="compositionally biased region" description="Basic and acidic residues" evidence="1">
    <location>
        <begin position="121"/>
        <end position="133"/>
    </location>
</feature>
<organism evidence="2 3">
    <name type="scientific">Paenibacillus thalictri</name>
    <dbReference type="NCBI Taxonomy" id="2527873"/>
    <lineage>
        <taxon>Bacteria</taxon>
        <taxon>Bacillati</taxon>
        <taxon>Bacillota</taxon>
        <taxon>Bacilli</taxon>
        <taxon>Bacillales</taxon>
        <taxon>Paenibacillaceae</taxon>
        <taxon>Paenibacillus</taxon>
    </lineage>
</organism>
<evidence type="ECO:0008006" key="4">
    <source>
        <dbReference type="Google" id="ProtNLM"/>
    </source>
</evidence>
<evidence type="ECO:0000313" key="2">
    <source>
        <dbReference type="EMBL" id="TBL71195.1"/>
    </source>
</evidence>
<dbReference type="RefSeq" id="WP_131017374.1">
    <property type="nucleotide sequence ID" value="NZ_SIRE01000027.1"/>
</dbReference>
<evidence type="ECO:0000256" key="1">
    <source>
        <dbReference type="SAM" id="MobiDB-lite"/>
    </source>
</evidence>
<gene>
    <name evidence="2" type="ORF">EYB31_30940</name>
</gene>
<dbReference type="AlphaFoldDB" id="A0A4V2J3C5"/>
<name>A0A4V2J3C5_9BACL</name>
<dbReference type="Proteomes" id="UP000293142">
    <property type="component" value="Unassembled WGS sequence"/>
</dbReference>
<comment type="caution">
    <text evidence="2">The sequence shown here is derived from an EMBL/GenBank/DDBJ whole genome shotgun (WGS) entry which is preliminary data.</text>
</comment>
<proteinExistence type="predicted"/>
<dbReference type="OrthoDB" id="2661156at2"/>